<dbReference type="RefSeq" id="WP_377487845.1">
    <property type="nucleotide sequence ID" value="NZ_JBHUOX010000016.1"/>
</dbReference>
<feature type="chain" id="PRO_5047031103" description="Outer membrane protein beta-barrel domain-containing protein" evidence="1">
    <location>
        <begin position="21"/>
        <end position="179"/>
    </location>
</feature>
<sequence length="179" mass="19628">MKTAFLVLLFSLAVAFASNAQTQKGTKMLGGSGFVLLDEGIDIYLVPNAGYFIADDVAVGGGVELYYARYDPFRYMAVGLQPFVRYYFGPPTARTRYFAQVNGAVSYRNDKNMDAVEDISHNYTSNSVGAGLGVVYFLTEQVGAEARLFYENEKYNAGPRNGRLGLRFGVQIHLPGSAE</sequence>
<evidence type="ECO:0000313" key="2">
    <source>
        <dbReference type="EMBL" id="MFD3002422.1"/>
    </source>
</evidence>
<organism evidence="2 3">
    <name type="scientific">Pontibacter toksunensis</name>
    <dbReference type="NCBI Taxonomy" id="1332631"/>
    <lineage>
        <taxon>Bacteria</taxon>
        <taxon>Pseudomonadati</taxon>
        <taxon>Bacteroidota</taxon>
        <taxon>Cytophagia</taxon>
        <taxon>Cytophagales</taxon>
        <taxon>Hymenobacteraceae</taxon>
        <taxon>Pontibacter</taxon>
    </lineage>
</organism>
<keyword evidence="1" id="KW-0732">Signal</keyword>
<evidence type="ECO:0008006" key="4">
    <source>
        <dbReference type="Google" id="ProtNLM"/>
    </source>
</evidence>
<gene>
    <name evidence="2" type="ORF">ACFS7Z_18770</name>
</gene>
<proteinExistence type="predicted"/>
<keyword evidence="3" id="KW-1185">Reference proteome</keyword>
<dbReference type="Proteomes" id="UP001597641">
    <property type="component" value="Unassembled WGS sequence"/>
</dbReference>
<dbReference type="EMBL" id="JBHUOX010000016">
    <property type="protein sequence ID" value="MFD3002422.1"/>
    <property type="molecule type" value="Genomic_DNA"/>
</dbReference>
<accession>A0ABW6BZS8</accession>
<comment type="caution">
    <text evidence="2">The sequence shown here is derived from an EMBL/GenBank/DDBJ whole genome shotgun (WGS) entry which is preliminary data.</text>
</comment>
<feature type="signal peptide" evidence="1">
    <location>
        <begin position="1"/>
        <end position="20"/>
    </location>
</feature>
<name>A0ABW6BZS8_9BACT</name>
<protein>
    <recommendedName>
        <fullName evidence="4">Outer membrane protein beta-barrel domain-containing protein</fullName>
    </recommendedName>
</protein>
<evidence type="ECO:0000313" key="3">
    <source>
        <dbReference type="Proteomes" id="UP001597641"/>
    </source>
</evidence>
<reference evidence="3" key="1">
    <citation type="journal article" date="2019" name="Int. J. Syst. Evol. Microbiol.">
        <title>The Global Catalogue of Microorganisms (GCM) 10K type strain sequencing project: providing services to taxonomists for standard genome sequencing and annotation.</title>
        <authorList>
            <consortium name="The Broad Institute Genomics Platform"/>
            <consortium name="The Broad Institute Genome Sequencing Center for Infectious Disease"/>
            <person name="Wu L."/>
            <person name="Ma J."/>
        </authorList>
    </citation>
    <scope>NUCLEOTIDE SEQUENCE [LARGE SCALE GENOMIC DNA]</scope>
    <source>
        <strain evidence="3">KCTC 23984</strain>
    </source>
</reference>
<evidence type="ECO:0000256" key="1">
    <source>
        <dbReference type="SAM" id="SignalP"/>
    </source>
</evidence>